<evidence type="ECO:0000313" key="6">
    <source>
        <dbReference type="EMBL" id="CAE6829654.1"/>
    </source>
</evidence>
<proteinExistence type="inferred from homology"/>
<evidence type="ECO:0000256" key="2">
    <source>
        <dbReference type="HAMAP-Rule" id="MF_00611"/>
    </source>
</evidence>
<evidence type="ECO:0000313" key="7">
    <source>
        <dbReference type="Proteomes" id="UP000672526"/>
    </source>
</evidence>
<dbReference type="EMBL" id="CAJNBK010000036">
    <property type="protein sequence ID" value="CAE6829654.1"/>
    <property type="molecule type" value="Genomic_DNA"/>
</dbReference>
<dbReference type="PANTHER" id="PTHR37689:SF1">
    <property type="entry name" value="PROTEIN FDHE"/>
    <property type="match status" value="1"/>
</dbReference>
<sequence>MCRAPHPGPPLLFDELRRLFSISAMAAQLSEVDTLVQRILEAGDIESLDHTAIPRIRTPERLAVFSVRAARLRQLAALGNPIAGYLRLMAVLADAQQAVMTGFKAQPPSADSIASAQQHSMPLIPALSGVRDPAWHDVLLQLVDKVQAAGPLTPPLEALFVRLRTLDIAALEAQADAIFAQRFDEVDPASAPFIMAALQVVWTDLAADIDKREVPYIETLGLCPVCGSHPVASTVRVGGAYDNYRYLQCGLCATEWHMVRSKCSNCDSTKGIAYHAVGAQDADEATREADSRNAALKAESCDECHTYRKIGIQSKDYDFEPFADDLASLTLDLLMGAEGYLRASPHPWLWPEQTGTAAESSGEFD</sequence>
<dbReference type="Gene3D" id="3.90.1670.10">
    <property type="entry name" value="FdhE-like domain"/>
    <property type="match status" value="1"/>
</dbReference>
<dbReference type="HAMAP" id="MF_00611">
    <property type="entry name" value="FdeH"/>
    <property type="match status" value="1"/>
</dbReference>
<dbReference type="SUPFAM" id="SSF144020">
    <property type="entry name" value="FdhE-like"/>
    <property type="match status" value="1"/>
</dbReference>
<dbReference type="CDD" id="cd16341">
    <property type="entry name" value="FdhE"/>
    <property type="match status" value="1"/>
</dbReference>
<evidence type="ECO:0000259" key="3">
    <source>
        <dbReference type="Pfam" id="PF04216"/>
    </source>
</evidence>
<dbReference type="Proteomes" id="UP000672526">
    <property type="component" value="Unassembled WGS sequence"/>
</dbReference>
<dbReference type="Pfam" id="PF24860">
    <property type="entry name" value="FdhE_C"/>
    <property type="match status" value="1"/>
</dbReference>
<dbReference type="Pfam" id="PF24859">
    <property type="entry name" value="FdhE_central"/>
    <property type="match status" value="1"/>
</dbReference>
<feature type="domain" description="FdhE central" evidence="4">
    <location>
        <begin position="222"/>
        <end position="260"/>
    </location>
</feature>
<feature type="domain" description="FdhE C-terminal" evidence="5">
    <location>
        <begin position="262"/>
        <end position="349"/>
    </location>
</feature>
<keyword evidence="1 2" id="KW-0963">Cytoplasm</keyword>
<evidence type="ECO:0000259" key="5">
    <source>
        <dbReference type="Pfam" id="PF24860"/>
    </source>
</evidence>
<comment type="function">
    <text evidence="2">Necessary for formate dehydrogenase activity.</text>
</comment>
<dbReference type="InterPro" id="IPR006452">
    <property type="entry name" value="Formate_DH_accessory"/>
</dbReference>
<evidence type="ECO:0000259" key="4">
    <source>
        <dbReference type="Pfam" id="PF24859"/>
    </source>
</evidence>
<dbReference type="Pfam" id="PF04216">
    <property type="entry name" value="FdhE_N"/>
    <property type="match status" value="1"/>
</dbReference>
<comment type="similarity">
    <text evidence="2">Belongs to the FdhE family.</text>
</comment>
<name>A0ABM8SSE2_9BURK</name>
<dbReference type="NCBIfam" id="TIGR01562">
    <property type="entry name" value="FdhE"/>
    <property type="match status" value="1"/>
</dbReference>
<comment type="caution">
    <text evidence="6">The sequence shown here is derived from an EMBL/GenBank/DDBJ whole genome shotgun (WGS) entry which is preliminary data.</text>
</comment>
<dbReference type="InterPro" id="IPR056796">
    <property type="entry name" value="FdhE_C"/>
</dbReference>
<keyword evidence="7" id="KW-1185">Reference proteome</keyword>
<dbReference type="InterPro" id="IPR024064">
    <property type="entry name" value="FdhE-like_sf"/>
</dbReference>
<dbReference type="InterPro" id="IPR056797">
    <property type="entry name" value="FdhE_central"/>
</dbReference>
<dbReference type="PANTHER" id="PTHR37689">
    <property type="entry name" value="PROTEIN FDHE"/>
    <property type="match status" value="1"/>
</dbReference>
<comment type="subcellular location">
    <subcellularLocation>
        <location evidence="2">Cytoplasm</location>
    </subcellularLocation>
</comment>
<protein>
    <recommendedName>
        <fullName evidence="2">Protein FdhE homolog</fullName>
    </recommendedName>
</protein>
<feature type="domain" description="FdhE N-terminal" evidence="3">
    <location>
        <begin position="53"/>
        <end position="215"/>
    </location>
</feature>
<dbReference type="InterPro" id="IPR056774">
    <property type="entry name" value="FdhE_N"/>
</dbReference>
<reference evidence="6 7" key="1">
    <citation type="submission" date="2021-02" db="EMBL/GenBank/DDBJ databases">
        <authorList>
            <person name="Vanwijnsberghe S."/>
        </authorList>
    </citation>
    <scope>NUCLEOTIDE SEQUENCE [LARGE SCALE GENOMIC DNA]</scope>
    <source>
        <strain evidence="6 7">LMG 31837</strain>
    </source>
</reference>
<accession>A0ABM8SSE2</accession>
<gene>
    <name evidence="2 6" type="primary">fdhE</name>
    <name evidence="6" type="ORF">R69888_06502</name>
</gene>
<organism evidence="6 7">
    <name type="scientific">Paraburkholderia haematera</name>
    <dbReference type="NCBI Taxonomy" id="2793077"/>
    <lineage>
        <taxon>Bacteria</taxon>
        <taxon>Pseudomonadati</taxon>
        <taxon>Pseudomonadota</taxon>
        <taxon>Betaproteobacteria</taxon>
        <taxon>Burkholderiales</taxon>
        <taxon>Burkholderiaceae</taxon>
        <taxon>Paraburkholderia</taxon>
    </lineage>
</organism>
<evidence type="ECO:0000256" key="1">
    <source>
        <dbReference type="ARBA" id="ARBA00022490"/>
    </source>
</evidence>
<dbReference type="PIRSF" id="PIRSF018296">
    <property type="entry name" value="Format_dh_formtn"/>
    <property type="match status" value="1"/>
</dbReference>